<evidence type="ECO:0000313" key="7">
    <source>
        <dbReference type="EMBL" id="MVM33710.1"/>
    </source>
</evidence>
<evidence type="ECO:0000256" key="4">
    <source>
        <dbReference type="ARBA" id="ARBA00022989"/>
    </source>
</evidence>
<dbReference type="Proteomes" id="UP000436006">
    <property type="component" value="Unassembled WGS sequence"/>
</dbReference>
<feature type="transmembrane region" description="Helical" evidence="6">
    <location>
        <begin position="28"/>
        <end position="49"/>
    </location>
</feature>
<organism evidence="7 8">
    <name type="scientific">Spirosoma arboris</name>
    <dbReference type="NCBI Taxonomy" id="2682092"/>
    <lineage>
        <taxon>Bacteria</taxon>
        <taxon>Pseudomonadati</taxon>
        <taxon>Bacteroidota</taxon>
        <taxon>Cytophagia</taxon>
        <taxon>Cytophagales</taxon>
        <taxon>Cytophagaceae</taxon>
        <taxon>Spirosoma</taxon>
    </lineage>
</organism>
<dbReference type="PANTHER" id="PTHR30250:SF11">
    <property type="entry name" value="O-ANTIGEN TRANSPORTER-RELATED"/>
    <property type="match status" value="1"/>
</dbReference>
<feature type="transmembrane region" description="Helical" evidence="6">
    <location>
        <begin position="250"/>
        <end position="273"/>
    </location>
</feature>
<dbReference type="PANTHER" id="PTHR30250">
    <property type="entry name" value="PST FAMILY PREDICTED COLANIC ACID TRANSPORTER"/>
    <property type="match status" value="1"/>
</dbReference>
<keyword evidence="8" id="KW-1185">Reference proteome</keyword>
<name>A0A7K1SIS7_9BACT</name>
<feature type="transmembrane region" description="Helical" evidence="6">
    <location>
        <begin position="168"/>
        <end position="194"/>
    </location>
</feature>
<feature type="transmembrane region" description="Helical" evidence="6">
    <location>
        <begin position="55"/>
        <end position="74"/>
    </location>
</feature>
<proteinExistence type="predicted"/>
<feature type="transmembrane region" description="Helical" evidence="6">
    <location>
        <begin position="135"/>
        <end position="156"/>
    </location>
</feature>
<feature type="transmembrane region" description="Helical" evidence="6">
    <location>
        <begin position="417"/>
        <end position="438"/>
    </location>
</feature>
<dbReference type="AlphaFoldDB" id="A0A7K1SIS7"/>
<dbReference type="EMBL" id="WPIN01000012">
    <property type="protein sequence ID" value="MVM33710.1"/>
    <property type="molecule type" value="Genomic_DNA"/>
</dbReference>
<feature type="transmembrane region" description="Helical" evidence="6">
    <location>
        <begin position="362"/>
        <end position="381"/>
    </location>
</feature>
<gene>
    <name evidence="7" type="ORF">GO755_26965</name>
</gene>
<dbReference type="InterPro" id="IPR050833">
    <property type="entry name" value="Poly_Biosynth_Transport"/>
</dbReference>
<comment type="caution">
    <text evidence="7">The sequence shown here is derived from an EMBL/GenBank/DDBJ whole genome shotgun (WGS) entry which is preliminary data.</text>
</comment>
<feature type="transmembrane region" description="Helical" evidence="6">
    <location>
        <begin position="285"/>
        <end position="305"/>
    </location>
</feature>
<keyword evidence="5 6" id="KW-0472">Membrane</keyword>
<dbReference type="InterPro" id="IPR002797">
    <property type="entry name" value="Polysacc_synth"/>
</dbReference>
<feature type="transmembrane region" description="Helical" evidence="6">
    <location>
        <begin position="101"/>
        <end position="123"/>
    </location>
</feature>
<evidence type="ECO:0000256" key="2">
    <source>
        <dbReference type="ARBA" id="ARBA00022475"/>
    </source>
</evidence>
<accession>A0A7K1SIS7</accession>
<feature type="transmembrane region" description="Helical" evidence="6">
    <location>
        <begin position="326"/>
        <end position="350"/>
    </location>
</feature>
<evidence type="ECO:0000256" key="6">
    <source>
        <dbReference type="SAM" id="Phobius"/>
    </source>
</evidence>
<comment type="subcellular location">
    <subcellularLocation>
        <location evidence="1">Cell membrane</location>
        <topology evidence="1">Multi-pass membrane protein</topology>
    </subcellularLocation>
</comment>
<sequence>MLLVVKFINLKRIDARSLIVYRNVIESIFLKGAGVVIGFLTVTLTVQYISVKDFGIWMTITFLTSWFSLVDVSFGNGLRNSLVLFFDTGDHEQAKKYVSTLYFLSGAFALVLCVIFGAIHFFLDWTTLLNIDSDQPALINTIITYTLISFSLQLLLKPITSILLANQRAAAVAWILLIVNTAVIALIYFASIFLNESLLVIAHIYNLVPVLVFGGASVYFFRTDYTRLAPGLSYIDVSLIRKLVTISGQFFFLQLVSIIVFTSGGLFISYYLGSDSVAPYSIANKYFSVLPFIYGIFITPYWSAFTDAYIKQDIVWIQSTIRRLNLICASMAGLALLMLAVAQPLFSLWIGSKIQIPTSLSGWLTAYVISFIFLSNYNYFINGVGQIKKLVQTSLIGIVLYFPFNYVLFHFTDAGPASVVIAGTLWNCFLLVVCISQYRQIMNSLSHKTENYALQD</sequence>
<evidence type="ECO:0000313" key="8">
    <source>
        <dbReference type="Proteomes" id="UP000436006"/>
    </source>
</evidence>
<protein>
    <submittedName>
        <fullName evidence="7">Oligosaccharide flippase family protein</fullName>
    </submittedName>
</protein>
<evidence type="ECO:0000256" key="5">
    <source>
        <dbReference type="ARBA" id="ARBA00023136"/>
    </source>
</evidence>
<reference evidence="7 8" key="1">
    <citation type="submission" date="2019-12" db="EMBL/GenBank/DDBJ databases">
        <title>Spirosoma sp. HMF4905 genome sequencing and assembly.</title>
        <authorList>
            <person name="Kang H."/>
            <person name="Cha I."/>
            <person name="Kim H."/>
            <person name="Joh K."/>
        </authorList>
    </citation>
    <scope>NUCLEOTIDE SEQUENCE [LARGE SCALE GENOMIC DNA]</scope>
    <source>
        <strain evidence="7 8">HMF4905</strain>
    </source>
</reference>
<feature type="transmembrane region" description="Helical" evidence="6">
    <location>
        <begin position="200"/>
        <end position="221"/>
    </location>
</feature>
<keyword evidence="3 6" id="KW-0812">Transmembrane</keyword>
<dbReference type="GO" id="GO:0005886">
    <property type="term" value="C:plasma membrane"/>
    <property type="evidence" value="ECO:0007669"/>
    <property type="project" value="UniProtKB-SubCell"/>
</dbReference>
<dbReference type="Pfam" id="PF01943">
    <property type="entry name" value="Polysacc_synt"/>
    <property type="match status" value="1"/>
</dbReference>
<keyword evidence="2" id="KW-1003">Cell membrane</keyword>
<feature type="transmembrane region" description="Helical" evidence="6">
    <location>
        <begin position="393"/>
        <end position="411"/>
    </location>
</feature>
<evidence type="ECO:0000256" key="1">
    <source>
        <dbReference type="ARBA" id="ARBA00004651"/>
    </source>
</evidence>
<evidence type="ECO:0000256" key="3">
    <source>
        <dbReference type="ARBA" id="ARBA00022692"/>
    </source>
</evidence>
<keyword evidence="4 6" id="KW-1133">Transmembrane helix</keyword>